<dbReference type="GO" id="GO:0016757">
    <property type="term" value="F:glycosyltransferase activity"/>
    <property type="evidence" value="ECO:0007669"/>
    <property type="project" value="TreeGrafter"/>
</dbReference>
<name>A0A6J5PTR8_9CAUD</name>
<dbReference type="Gene3D" id="3.40.50.2000">
    <property type="entry name" value="Glycogen Phosphorylase B"/>
    <property type="match status" value="1"/>
</dbReference>
<evidence type="ECO:0000313" key="1">
    <source>
        <dbReference type="EMBL" id="CAB4174277.1"/>
    </source>
</evidence>
<evidence type="ECO:0000313" key="2">
    <source>
        <dbReference type="EMBL" id="CAB4189356.1"/>
    </source>
</evidence>
<keyword evidence="1" id="KW-0808">Transferase</keyword>
<evidence type="ECO:0000313" key="3">
    <source>
        <dbReference type="EMBL" id="CAB4192462.1"/>
    </source>
</evidence>
<dbReference type="CDD" id="cd03801">
    <property type="entry name" value="GT4_PimA-like"/>
    <property type="match status" value="1"/>
</dbReference>
<dbReference type="EMBL" id="LR797183">
    <property type="protein sequence ID" value="CAB4192462.1"/>
    <property type="molecule type" value="Genomic_DNA"/>
</dbReference>
<dbReference type="SUPFAM" id="SSF53756">
    <property type="entry name" value="UDP-Glycosyltransferase/glycogen phosphorylase"/>
    <property type="match status" value="1"/>
</dbReference>
<dbReference type="Pfam" id="PF13692">
    <property type="entry name" value="Glyco_trans_1_4"/>
    <property type="match status" value="1"/>
</dbReference>
<reference evidence="1" key="1">
    <citation type="submission" date="2020-05" db="EMBL/GenBank/DDBJ databases">
        <authorList>
            <person name="Chiriac C."/>
            <person name="Salcher M."/>
            <person name="Ghai R."/>
            <person name="Kavagutti S V."/>
        </authorList>
    </citation>
    <scope>NUCLEOTIDE SEQUENCE</scope>
</reference>
<proteinExistence type="predicted"/>
<dbReference type="PANTHER" id="PTHR12526">
    <property type="entry name" value="GLYCOSYLTRANSFERASE"/>
    <property type="match status" value="1"/>
</dbReference>
<evidence type="ECO:0000313" key="4">
    <source>
        <dbReference type="EMBL" id="CAB4215297.1"/>
    </source>
</evidence>
<dbReference type="EMBL" id="LR797137">
    <property type="protein sequence ID" value="CAB4189356.1"/>
    <property type="molecule type" value="Genomic_DNA"/>
</dbReference>
<dbReference type="EMBL" id="LR798462">
    <property type="protein sequence ID" value="CAB5238907.1"/>
    <property type="molecule type" value="Genomic_DNA"/>
</dbReference>
<dbReference type="EMBL" id="LR797422">
    <property type="protein sequence ID" value="CAB4215297.1"/>
    <property type="molecule type" value="Genomic_DNA"/>
</dbReference>
<accession>A0A6J5PTR8</accession>
<protein>
    <submittedName>
        <fullName evidence="1">RfaG Glycosyltransferase</fullName>
    </submittedName>
</protein>
<organism evidence="1">
    <name type="scientific">uncultured Caudovirales phage</name>
    <dbReference type="NCBI Taxonomy" id="2100421"/>
    <lineage>
        <taxon>Viruses</taxon>
        <taxon>Duplodnaviria</taxon>
        <taxon>Heunggongvirae</taxon>
        <taxon>Uroviricota</taxon>
        <taxon>Caudoviricetes</taxon>
        <taxon>Peduoviridae</taxon>
        <taxon>Maltschvirus</taxon>
        <taxon>Maltschvirus maltsch</taxon>
    </lineage>
</organism>
<sequence length="403" mass="44766">MTTGHRILFHSVAPWHPTGYGTQTAAFATRFKQAGHDVAILANHGLHGSTLMWGDDIPVYPSDDVMGHKTVRMVAKKHEADLVIGLMDVWPLQPPLFQPLNHATWVPVDHEPCPPKVSQFFHRSGSRPVAMSRFGEQALRDEGLDPLYVPHGINTNIFQPREDRNTIREAMGFPTDAFIVGMVANNAGNTPSRKGFPEALQAFSRFRETHPDAHLWLHTCVTGDRAGTPAGLNIPLMCQMFGIPADAVSWPNQFEYEFGIPDTDLAALYGAFDVLLNPSYGEGFGIPIVEAQACGTPVIVSDWTAMRELCGAGWKITGEPFFDAGHYAYYLHPFVNDIIEALHESYGARGDQLLRDKAREFALGYDADLVMAKYWAPAIEELVKPHEVPPLNRQMRRAMRKAA</sequence>
<evidence type="ECO:0000313" key="5">
    <source>
        <dbReference type="EMBL" id="CAB5238907.1"/>
    </source>
</evidence>
<gene>
    <name evidence="2" type="ORF">UFOVP1186_28</name>
    <name evidence="3" type="ORF">UFOVP1234_30</name>
    <name evidence="4" type="ORF">UFOVP1487_4</name>
    <name evidence="5" type="ORF">UFOVP1574_11</name>
    <name evidence="1" type="ORF">UFOVP959_35</name>
</gene>
<dbReference type="PANTHER" id="PTHR12526:SF638">
    <property type="entry name" value="SPORE COAT PROTEIN SA"/>
    <property type="match status" value="1"/>
</dbReference>
<dbReference type="EMBL" id="LR796907">
    <property type="protein sequence ID" value="CAB4174277.1"/>
    <property type="molecule type" value="Genomic_DNA"/>
</dbReference>